<feature type="region of interest" description="Disordered" evidence="1">
    <location>
        <begin position="1"/>
        <end position="95"/>
    </location>
</feature>
<comment type="caution">
    <text evidence="3">The sequence shown here is derived from an EMBL/GenBank/DDBJ whole genome shotgun (WGS) entry which is preliminary data.</text>
</comment>
<evidence type="ECO:0000313" key="3">
    <source>
        <dbReference type="EMBL" id="CAF9922540.1"/>
    </source>
</evidence>
<feature type="transmembrane region" description="Helical" evidence="2">
    <location>
        <begin position="423"/>
        <end position="440"/>
    </location>
</feature>
<dbReference type="PANTHER" id="PTHR37402:SF1">
    <property type="entry name" value="GRAM DOMAIN-CONTAINING PROTEIN 4"/>
    <property type="match status" value="1"/>
</dbReference>
<evidence type="ECO:0000256" key="1">
    <source>
        <dbReference type="SAM" id="MobiDB-lite"/>
    </source>
</evidence>
<dbReference type="AlphaFoldDB" id="A0A8H3IIX0"/>
<keyword evidence="4" id="KW-1185">Reference proteome</keyword>
<dbReference type="Proteomes" id="UP000664534">
    <property type="component" value="Unassembled WGS sequence"/>
</dbReference>
<keyword evidence="2" id="KW-0812">Transmembrane</keyword>
<proteinExistence type="predicted"/>
<protein>
    <submittedName>
        <fullName evidence="3">Uncharacterized protein</fullName>
    </submittedName>
</protein>
<evidence type="ECO:0000256" key="2">
    <source>
        <dbReference type="SAM" id="Phobius"/>
    </source>
</evidence>
<keyword evidence="2" id="KW-0472">Membrane</keyword>
<dbReference type="OrthoDB" id="1708389at2759"/>
<feature type="compositionally biased region" description="Basic and acidic residues" evidence="1">
    <location>
        <begin position="15"/>
        <end position="43"/>
    </location>
</feature>
<dbReference type="GO" id="GO:0006915">
    <property type="term" value="P:apoptotic process"/>
    <property type="evidence" value="ECO:0007669"/>
    <property type="project" value="InterPro"/>
</dbReference>
<feature type="transmembrane region" description="Helical" evidence="2">
    <location>
        <begin position="318"/>
        <end position="344"/>
    </location>
</feature>
<feature type="compositionally biased region" description="Acidic residues" evidence="1">
    <location>
        <begin position="76"/>
        <end position="85"/>
    </location>
</feature>
<organism evidence="3 4">
    <name type="scientific">Imshaugia aleurites</name>
    <dbReference type="NCBI Taxonomy" id="172621"/>
    <lineage>
        <taxon>Eukaryota</taxon>
        <taxon>Fungi</taxon>
        <taxon>Dikarya</taxon>
        <taxon>Ascomycota</taxon>
        <taxon>Pezizomycotina</taxon>
        <taxon>Lecanoromycetes</taxon>
        <taxon>OSLEUM clade</taxon>
        <taxon>Lecanoromycetidae</taxon>
        <taxon>Lecanorales</taxon>
        <taxon>Lecanorineae</taxon>
        <taxon>Parmeliaceae</taxon>
        <taxon>Imshaugia</taxon>
    </lineage>
</organism>
<name>A0A8H3IIX0_9LECA</name>
<evidence type="ECO:0000313" key="4">
    <source>
        <dbReference type="Proteomes" id="UP000664534"/>
    </source>
</evidence>
<sequence length="680" mass="78868">MPGHQGPKTSASDTPRSDAAETKNGHEEERVSQSDDGSMEKMRAPTRKKRLSGFTQRTKAKTRKILKLDGAAVDEHTEDEEEDPLDSMKTDPAFNSSHLIKKRRFRPGEAADKTLGAIQSIGNAVVHPINSAKSTATRTTAGQLSKVERPFLSQEADIAFLHAHDNLKRAESTSSSKPGTSDEEQESLVGGHRDKIREMEEHRESLRAAWTTSRHVRRVRVVPKRHINLPDNEYFVERDEHGEFVRYDWLKWLGYHLVYYTQDFSAQYIDDFEELPFDIDSSRHYVERLVMASAPWQSWAVKVRAVYRWENPRTTGKWFALYILLWYTRHMMGFLYCYIIYIVLMNRYHPSHVESLRESQRRAFDSSASANMFSELIDKHGRNDWLNPIMDSLGPYLQLQLGDMANMLEVFSNFYHWKYPKKTVASLYFFASCLMVSVFTDMDFCMQIVWFIVGGAFFLCWPVSSHYPKYRYLVSPFKWVLWDIPTNAEWAFIYLRRQAQSTRERIIEKKVEEGHFRELANPQVDEYTGRMTTVPKIKLEGCDSEDEDDDDDEGEGWHSACSTTSVLEASDIRSFRCQLHKSFGRLVVYSKGIRFVRSLPKKELWRRNYLELAEMRKTEGSAMSRLASLSPDQLEVKCIDGSILHFEGMKERDEVFNTIIAYSGIQWQSLQILSNTSAQP</sequence>
<feature type="transmembrane region" description="Helical" evidence="2">
    <location>
        <begin position="446"/>
        <end position="463"/>
    </location>
</feature>
<keyword evidence="2" id="KW-1133">Transmembrane helix</keyword>
<dbReference type="EMBL" id="CAJPDT010000031">
    <property type="protein sequence ID" value="CAF9922540.1"/>
    <property type="molecule type" value="Genomic_DNA"/>
</dbReference>
<dbReference type="InterPro" id="IPR037847">
    <property type="entry name" value="GRAMDC4"/>
</dbReference>
<feature type="region of interest" description="Disordered" evidence="1">
    <location>
        <begin position="168"/>
        <end position="194"/>
    </location>
</feature>
<accession>A0A8H3IIX0</accession>
<reference evidence="3" key="1">
    <citation type="submission" date="2021-03" db="EMBL/GenBank/DDBJ databases">
        <authorList>
            <person name="Tagirdzhanova G."/>
        </authorList>
    </citation>
    <scope>NUCLEOTIDE SEQUENCE</scope>
</reference>
<gene>
    <name evidence="3" type="ORF">IMSHALPRED_005693</name>
</gene>
<dbReference type="PANTHER" id="PTHR37402">
    <property type="entry name" value="GRAM DOMAIN-CONTAINING PROTEIN 4"/>
    <property type="match status" value="1"/>
</dbReference>